<dbReference type="AlphaFoldDB" id="A0A382X813"/>
<accession>A0A382X813</accession>
<proteinExistence type="predicted"/>
<organism evidence="1">
    <name type="scientific">marine metagenome</name>
    <dbReference type="NCBI Taxonomy" id="408172"/>
    <lineage>
        <taxon>unclassified sequences</taxon>
        <taxon>metagenomes</taxon>
        <taxon>ecological metagenomes</taxon>
    </lineage>
</organism>
<reference evidence="1" key="1">
    <citation type="submission" date="2018-05" db="EMBL/GenBank/DDBJ databases">
        <authorList>
            <person name="Lanie J.A."/>
            <person name="Ng W.-L."/>
            <person name="Kazmierczak K.M."/>
            <person name="Andrzejewski T.M."/>
            <person name="Davidsen T.M."/>
            <person name="Wayne K.J."/>
            <person name="Tettelin H."/>
            <person name="Glass J.I."/>
            <person name="Rusch D."/>
            <person name="Podicherti R."/>
            <person name="Tsui H.-C.T."/>
            <person name="Winkler M.E."/>
        </authorList>
    </citation>
    <scope>NUCLEOTIDE SEQUENCE</scope>
</reference>
<name>A0A382X813_9ZZZZ</name>
<feature type="non-terminal residue" evidence="1">
    <location>
        <position position="1"/>
    </location>
</feature>
<feature type="non-terminal residue" evidence="1">
    <location>
        <position position="272"/>
    </location>
</feature>
<gene>
    <name evidence="1" type="ORF">METZ01_LOCUS419874</name>
</gene>
<evidence type="ECO:0000313" key="1">
    <source>
        <dbReference type="EMBL" id="SVD67020.1"/>
    </source>
</evidence>
<dbReference type="EMBL" id="UINC01165563">
    <property type="protein sequence ID" value="SVD67020.1"/>
    <property type="molecule type" value="Genomic_DNA"/>
</dbReference>
<sequence>ESDTGDYVDYISANHTIYNGYSDWFTQDWTSSNDDYYDFNVSLYDEDWNLEDGFWIYDVYLSSDGGGGNGTGDDNGIGHLSDIADWEEDDGYINDYIGAVTEGEDWRYEAYFEIYDENESLVDAGQPDDNGIFVSENLDEGNYYHYIYYDEGAEDAIHYGIFYSYGESSGEDSGVINVDMAVLEDSNYDGDPNVFCDEGPCDDAFFKAHEGNWDNGISDVAIEIYEYDSGTGDMEWYETVYTNDTGEATSYDNPCGEYVWDAIYSDDEIDKG</sequence>
<protein>
    <submittedName>
        <fullName evidence="1">Uncharacterized protein</fullName>
    </submittedName>
</protein>